<reference evidence="1" key="2">
    <citation type="journal article" date="2020" name="Nat. Commun.">
        <title>Large-scale genome sequencing of mycorrhizal fungi provides insights into the early evolution of symbiotic traits.</title>
        <authorList>
            <person name="Miyauchi S."/>
            <person name="Kiss E."/>
            <person name="Kuo A."/>
            <person name="Drula E."/>
            <person name="Kohler A."/>
            <person name="Sanchez-Garcia M."/>
            <person name="Morin E."/>
            <person name="Andreopoulos B."/>
            <person name="Barry K.W."/>
            <person name="Bonito G."/>
            <person name="Buee M."/>
            <person name="Carver A."/>
            <person name="Chen C."/>
            <person name="Cichocki N."/>
            <person name="Clum A."/>
            <person name="Culley D."/>
            <person name="Crous P.W."/>
            <person name="Fauchery L."/>
            <person name="Girlanda M."/>
            <person name="Hayes R.D."/>
            <person name="Keri Z."/>
            <person name="LaButti K."/>
            <person name="Lipzen A."/>
            <person name="Lombard V."/>
            <person name="Magnuson J."/>
            <person name="Maillard F."/>
            <person name="Murat C."/>
            <person name="Nolan M."/>
            <person name="Ohm R.A."/>
            <person name="Pangilinan J."/>
            <person name="Pereira M.F."/>
            <person name="Perotto S."/>
            <person name="Peter M."/>
            <person name="Pfister S."/>
            <person name="Riley R."/>
            <person name="Sitrit Y."/>
            <person name="Stielow J.B."/>
            <person name="Szollosi G."/>
            <person name="Zifcakova L."/>
            <person name="Stursova M."/>
            <person name="Spatafora J.W."/>
            <person name="Tedersoo L."/>
            <person name="Vaario L.M."/>
            <person name="Yamada A."/>
            <person name="Yan M."/>
            <person name="Wang P."/>
            <person name="Xu J."/>
            <person name="Bruns T."/>
            <person name="Baldrian P."/>
            <person name="Vilgalys R."/>
            <person name="Dunand C."/>
            <person name="Henrissat B."/>
            <person name="Grigoriev I.V."/>
            <person name="Hibbett D."/>
            <person name="Nagy L.G."/>
            <person name="Martin F.M."/>
        </authorList>
    </citation>
    <scope>NUCLEOTIDE SEQUENCE</scope>
    <source>
        <strain evidence="1">P2</strain>
    </source>
</reference>
<protein>
    <submittedName>
        <fullName evidence="1">Uncharacterized protein</fullName>
    </submittedName>
</protein>
<comment type="caution">
    <text evidence="1">The sequence shown here is derived from an EMBL/GenBank/DDBJ whole genome shotgun (WGS) entry which is preliminary data.</text>
</comment>
<dbReference type="Proteomes" id="UP000886501">
    <property type="component" value="Unassembled WGS sequence"/>
</dbReference>
<accession>A0ACB6ZZL2</accession>
<name>A0ACB6ZZL2_THEGA</name>
<sequence>MLPELERLINAFDSSPLLTRRPRIAYGSSNVHDANDPASACGIDGLHKFSVFPLATPTRTSLASFEPLLPLLTCLCLLPFILPFYDLHHYPRLPWLVPESSRTVVLGRRADNLYCGRFREKRFCVVFPQWLRNEFLPRLRRYLNGGNSSLLGFCPWVGPCVFTSLIVQTCITESPRVVCYVNVAVDLLAFCSLVPYPLSTLPASVLLSAFSFPVAISFSLSRLQSHVGYGGHDILALYAKLP</sequence>
<organism evidence="1 2">
    <name type="scientific">Thelephora ganbajun</name>
    <name type="common">Ganba fungus</name>
    <dbReference type="NCBI Taxonomy" id="370292"/>
    <lineage>
        <taxon>Eukaryota</taxon>
        <taxon>Fungi</taxon>
        <taxon>Dikarya</taxon>
        <taxon>Basidiomycota</taxon>
        <taxon>Agaricomycotina</taxon>
        <taxon>Agaricomycetes</taxon>
        <taxon>Thelephorales</taxon>
        <taxon>Thelephoraceae</taxon>
        <taxon>Thelephora</taxon>
    </lineage>
</organism>
<reference evidence="1" key="1">
    <citation type="submission" date="2019-10" db="EMBL/GenBank/DDBJ databases">
        <authorList>
            <consortium name="DOE Joint Genome Institute"/>
            <person name="Kuo A."/>
            <person name="Miyauchi S."/>
            <person name="Kiss E."/>
            <person name="Drula E."/>
            <person name="Kohler A."/>
            <person name="Sanchez-Garcia M."/>
            <person name="Andreopoulos B."/>
            <person name="Barry K.W."/>
            <person name="Bonito G."/>
            <person name="Buee M."/>
            <person name="Carver A."/>
            <person name="Chen C."/>
            <person name="Cichocki N."/>
            <person name="Clum A."/>
            <person name="Culley D."/>
            <person name="Crous P.W."/>
            <person name="Fauchery L."/>
            <person name="Girlanda M."/>
            <person name="Hayes R."/>
            <person name="Keri Z."/>
            <person name="Labutti K."/>
            <person name="Lipzen A."/>
            <person name="Lombard V."/>
            <person name="Magnuson J."/>
            <person name="Maillard F."/>
            <person name="Morin E."/>
            <person name="Murat C."/>
            <person name="Nolan M."/>
            <person name="Ohm R."/>
            <person name="Pangilinan J."/>
            <person name="Pereira M."/>
            <person name="Perotto S."/>
            <person name="Peter M."/>
            <person name="Riley R."/>
            <person name="Sitrit Y."/>
            <person name="Stielow B."/>
            <person name="Szollosi G."/>
            <person name="Zifcakova L."/>
            <person name="Stursova M."/>
            <person name="Spatafora J.W."/>
            <person name="Tedersoo L."/>
            <person name="Vaario L.-M."/>
            <person name="Yamada A."/>
            <person name="Yan M."/>
            <person name="Wang P."/>
            <person name="Xu J."/>
            <person name="Bruns T."/>
            <person name="Baldrian P."/>
            <person name="Vilgalys R."/>
            <person name="Henrissat B."/>
            <person name="Grigoriev I.V."/>
            <person name="Hibbett D."/>
            <person name="Nagy L.G."/>
            <person name="Martin F.M."/>
        </authorList>
    </citation>
    <scope>NUCLEOTIDE SEQUENCE</scope>
    <source>
        <strain evidence="1">P2</strain>
    </source>
</reference>
<evidence type="ECO:0000313" key="2">
    <source>
        <dbReference type="Proteomes" id="UP000886501"/>
    </source>
</evidence>
<proteinExistence type="predicted"/>
<gene>
    <name evidence="1" type="ORF">BDM02DRAFT_150841</name>
</gene>
<keyword evidence="2" id="KW-1185">Reference proteome</keyword>
<dbReference type="EMBL" id="MU117961">
    <property type="protein sequence ID" value="KAF9654406.1"/>
    <property type="molecule type" value="Genomic_DNA"/>
</dbReference>
<evidence type="ECO:0000313" key="1">
    <source>
        <dbReference type="EMBL" id="KAF9654406.1"/>
    </source>
</evidence>